<organism evidence="2 3">
    <name type="scientific">Lysinibacillus contaminans</name>
    <dbReference type="NCBI Taxonomy" id="1293441"/>
    <lineage>
        <taxon>Bacteria</taxon>
        <taxon>Bacillati</taxon>
        <taxon>Bacillota</taxon>
        <taxon>Bacilli</taxon>
        <taxon>Bacillales</taxon>
        <taxon>Bacillaceae</taxon>
        <taxon>Lysinibacillus</taxon>
    </lineage>
</organism>
<dbReference type="RefSeq" id="WP_053582667.1">
    <property type="nucleotide sequence ID" value="NZ_LGRV01000003.1"/>
</dbReference>
<keyword evidence="1" id="KW-0472">Membrane</keyword>
<accession>A0ABR5JYZ7</accession>
<sequence>MKIVSRVIRKQIIQAILIGGVVGLFGVAIFLGVLQASNQISQKKEGESQGVSGDKTVPTAVESSASSMFYASQAGVFSNYESASVFLAEYPTLAEGTIVEVDGKFYVWTSMVIEESKLTFLEKPPTFKKAFSVVSGNCTDAKIAELPVVLADKNAAKFNFQETAKDSTLPADWQTIGTAASKISKDLNIVRLQVFAHYKSKNACLQVKF</sequence>
<keyword evidence="3" id="KW-1185">Reference proteome</keyword>
<name>A0ABR5JYZ7_9BACI</name>
<evidence type="ECO:0000313" key="2">
    <source>
        <dbReference type="EMBL" id="KOS67856.1"/>
    </source>
</evidence>
<gene>
    <name evidence="2" type="ORF">AEA09_04325</name>
</gene>
<proteinExistence type="predicted"/>
<comment type="caution">
    <text evidence="2">The sequence shown here is derived from an EMBL/GenBank/DDBJ whole genome shotgun (WGS) entry which is preliminary data.</text>
</comment>
<dbReference type="Proteomes" id="UP000050668">
    <property type="component" value="Unassembled WGS sequence"/>
</dbReference>
<evidence type="ECO:0000256" key="1">
    <source>
        <dbReference type="SAM" id="Phobius"/>
    </source>
</evidence>
<protein>
    <recommendedName>
        <fullName evidence="4">MacB-like periplasmic core domain-containing protein</fullName>
    </recommendedName>
</protein>
<keyword evidence="1" id="KW-1133">Transmembrane helix</keyword>
<feature type="transmembrane region" description="Helical" evidence="1">
    <location>
        <begin position="12"/>
        <end position="34"/>
    </location>
</feature>
<evidence type="ECO:0000313" key="3">
    <source>
        <dbReference type="Proteomes" id="UP000050668"/>
    </source>
</evidence>
<reference evidence="3" key="1">
    <citation type="submission" date="2015-07" db="EMBL/GenBank/DDBJ databases">
        <title>Fjat-14205 dsm 2895.</title>
        <authorList>
            <person name="Liu B."/>
            <person name="Wang J."/>
            <person name="Zhu Y."/>
            <person name="Liu G."/>
            <person name="Chen Q."/>
            <person name="Chen Z."/>
            <person name="Lan J."/>
            <person name="Che J."/>
            <person name="Ge C."/>
            <person name="Shi H."/>
            <person name="Pan Z."/>
            <person name="Liu X."/>
        </authorList>
    </citation>
    <scope>NUCLEOTIDE SEQUENCE [LARGE SCALE GENOMIC DNA]</scope>
    <source>
        <strain evidence="3">DSM 25560</strain>
    </source>
</reference>
<evidence type="ECO:0008006" key="4">
    <source>
        <dbReference type="Google" id="ProtNLM"/>
    </source>
</evidence>
<keyword evidence="1" id="KW-0812">Transmembrane</keyword>
<dbReference type="EMBL" id="LGRV01000003">
    <property type="protein sequence ID" value="KOS67856.1"/>
    <property type="molecule type" value="Genomic_DNA"/>
</dbReference>